<gene>
    <name evidence="2" type="ORF">GA0070621_1938</name>
</gene>
<feature type="transmembrane region" description="Helical" evidence="1">
    <location>
        <begin position="12"/>
        <end position="33"/>
    </location>
</feature>
<dbReference type="RefSeq" id="WP_167666746.1">
    <property type="nucleotide sequence ID" value="NZ_LT594324.1"/>
</dbReference>
<protein>
    <recommendedName>
        <fullName evidence="4">DUF1648 domain-containing protein</fullName>
    </recommendedName>
</protein>
<sequence length="150" mass="15176">MTKPATKPGNQAALATMYAGAGLTVIAALSPFIDQATTTVLADHVREGYPAYGAGEINAAVTAYTIILAVVGVLGLLGWLGTGWAVRAGKGWARLMATAMFAIGACVAIAAATTKDTSGDVGLAPLLGWLLVLPCLPGLAAVVLLWRRAA</sequence>
<dbReference type="EMBL" id="LT594324">
    <property type="protein sequence ID" value="SBT43989.1"/>
    <property type="molecule type" value="Genomic_DNA"/>
</dbReference>
<keyword evidence="3" id="KW-1185">Reference proteome</keyword>
<evidence type="ECO:0008006" key="4">
    <source>
        <dbReference type="Google" id="ProtNLM"/>
    </source>
</evidence>
<accession>A0A1A8ZJG4</accession>
<proteinExistence type="predicted"/>
<keyword evidence="1" id="KW-1133">Transmembrane helix</keyword>
<evidence type="ECO:0000256" key="1">
    <source>
        <dbReference type="SAM" id="Phobius"/>
    </source>
</evidence>
<keyword evidence="1" id="KW-0472">Membrane</keyword>
<dbReference type="PATRIC" id="fig|299146.4.peg.2000"/>
<feature type="transmembrane region" description="Helical" evidence="1">
    <location>
        <begin position="126"/>
        <end position="146"/>
    </location>
</feature>
<organism evidence="2 3">
    <name type="scientific">Micromonospora narathiwatensis</name>
    <dbReference type="NCBI Taxonomy" id="299146"/>
    <lineage>
        <taxon>Bacteria</taxon>
        <taxon>Bacillati</taxon>
        <taxon>Actinomycetota</taxon>
        <taxon>Actinomycetes</taxon>
        <taxon>Micromonosporales</taxon>
        <taxon>Micromonosporaceae</taxon>
        <taxon>Micromonospora</taxon>
    </lineage>
</organism>
<feature type="transmembrane region" description="Helical" evidence="1">
    <location>
        <begin position="92"/>
        <end position="114"/>
    </location>
</feature>
<evidence type="ECO:0000313" key="3">
    <source>
        <dbReference type="Proteomes" id="UP000198765"/>
    </source>
</evidence>
<keyword evidence="1" id="KW-0812">Transmembrane</keyword>
<reference evidence="2 3" key="1">
    <citation type="submission" date="2016-06" db="EMBL/GenBank/DDBJ databases">
        <authorList>
            <person name="Kjaerup R.B."/>
            <person name="Dalgaard T.S."/>
            <person name="Juul-Madsen H.R."/>
        </authorList>
    </citation>
    <scope>NUCLEOTIDE SEQUENCE [LARGE SCALE GENOMIC DNA]</scope>
    <source>
        <strain evidence="2 3">DSM 45248</strain>
    </source>
</reference>
<evidence type="ECO:0000313" key="2">
    <source>
        <dbReference type="EMBL" id="SBT43989.1"/>
    </source>
</evidence>
<dbReference type="Proteomes" id="UP000198765">
    <property type="component" value="Chromosome I"/>
</dbReference>
<dbReference type="AlphaFoldDB" id="A0A1A8ZJG4"/>
<feature type="transmembrane region" description="Helical" evidence="1">
    <location>
        <begin position="57"/>
        <end position="80"/>
    </location>
</feature>
<name>A0A1A8ZJG4_9ACTN</name>